<dbReference type="NCBIfam" id="NF038011">
    <property type="entry name" value="PelF"/>
    <property type="match status" value="1"/>
</dbReference>
<dbReference type="Proteomes" id="UP000077469">
    <property type="component" value="Chromosome"/>
</dbReference>
<sequence length="467" mass="53527">MRVCILVEGTYPYITGGVSSWVQMLIENMPDIEFDVVHLAPWRWNRPFSYKMPKNLKRIYEYLLFSCDFSRSKDSLNEQEIVDNVRQLIALKEDRSHFFARVLRSVAGKHLDWVLQERSFWNFITEIYEKYFPQEGFTGFYWTVIGFMVPILSAIQSLPPKADVYHATTTGYASLSALSGKYVHGGKLIVTEHGIYHREREIEITKSSSVPEVYKKPWIEIFRLISETVYMECDVLTTLFEKNQLFQLELNADFGKMRVIPNGIDVEKFSKIQRTEHDGFNIAIVGRVVPIKGITTGIKAFDIVIKEVPNSKLYIIGPTDEDEDYYSKCVGLVRRLGLEDKVVFTSRADVSKYYGMMDVLLISSVSEGQPLVQLEAMACGLPTVVTNVGNCAEIALDPDGQSGFVVEPGDYVSMAEKLILLAKDKSLWKTFSENGKRIVKEKYTLQRMIEAYRELYTEVVKGGWNRF</sequence>
<organism evidence="3 4">
    <name type="scientific">Pseudothermotoga hypogea DSM 11164 = NBRC 106472</name>
    <dbReference type="NCBI Taxonomy" id="1123384"/>
    <lineage>
        <taxon>Bacteria</taxon>
        <taxon>Thermotogati</taxon>
        <taxon>Thermotogota</taxon>
        <taxon>Thermotogae</taxon>
        <taxon>Thermotogales</taxon>
        <taxon>Thermotogaceae</taxon>
        <taxon>Pseudothermotoga</taxon>
    </lineage>
</organism>
<dbReference type="PANTHER" id="PTHR12526">
    <property type="entry name" value="GLYCOSYLTRANSFERASE"/>
    <property type="match status" value="1"/>
</dbReference>
<keyword evidence="3" id="KW-0808">Transferase</keyword>
<dbReference type="EMBL" id="CP007141">
    <property type="protein sequence ID" value="AJC74302.1"/>
    <property type="molecule type" value="Genomic_DNA"/>
</dbReference>
<feature type="domain" description="DUF3492" evidence="2">
    <location>
        <begin position="1"/>
        <end position="253"/>
    </location>
</feature>
<dbReference type="AlphaFoldDB" id="A0A0X1KSV9"/>
<dbReference type="GO" id="GO:0016757">
    <property type="term" value="F:glycosyltransferase activity"/>
    <property type="evidence" value="ECO:0007669"/>
    <property type="project" value="InterPro"/>
</dbReference>
<dbReference type="OrthoDB" id="9772485at2"/>
<keyword evidence="4" id="KW-1185">Reference proteome</keyword>
<proteinExistence type="predicted"/>
<dbReference type="Pfam" id="PF11997">
    <property type="entry name" value="DUF3492"/>
    <property type="match status" value="1"/>
</dbReference>
<evidence type="ECO:0000313" key="4">
    <source>
        <dbReference type="Proteomes" id="UP000077469"/>
    </source>
</evidence>
<evidence type="ECO:0000259" key="1">
    <source>
        <dbReference type="Pfam" id="PF00534"/>
    </source>
</evidence>
<gene>
    <name evidence="3" type="ORF">AJ81_09080</name>
</gene>
<protein>
    <submittedName>
        <fullName evidence="3">Glycosyl transferase family 1</fullName>
    </submittedName>
</protein>
<dbReference type="InterPro" id="IPR001296">
    <property type="entry name" value="Glyco_trans_1"/>
</dbReference>
<accession>A0A0X1KSV9</accession>
<evidence type="ECO:0000313" key="3">
    <source>
        <dbReference type="EMBL" id="AJC74302.1"/>
    </source>
</evidence>
<dbReference type="PANTHER" id="PTHR12526:SF608">
    <property type="entry name" value="PELF"/>
    <property type="match status" value="1"/>
</dbReference>
<dbReference type="InterPro" id="IPR022622">
    <property type="entry name" value="DUF3492"/>
</dbReference>
<dbReference type="Pfam" id="PF00534">
    <property type="entry name" value="Glycos_transf_1"/>
    <property type="match status" value="1"/>
</dbReference>
<dbReference type="PaxDb" id="1123384-AJ81_09080"/>
<evidence type="ECO:0000259" key="2">
    <source>
        <dbReference type="Pfam" id="PF11997"/>
    </source>
</evidence>
<dbReference type="Gene3D" id="3.40.50.2000">
    <property type="entry name" value="Glycogen Phosphorylase B"/>
    <property type="match status" value="2"/>
</dbReference>
<dbReference type="PATRIC" id="fig|1123384.7.peg.1824"/>
<reference evidence="3 4" key="1">
    <citation type="submission" date="2014-01" db="EMBL/GenBank/DDBJ databases">
        <title>Genome sequencing of Thermotog hypogea.</title>
        <authorList>
            <person name="Zhang X."/>
            <person name="Alvare G."/>
            <person name="Fristensky B."/>
            <person name="Chen L."/>
            <person name="Suen T."/>
            <person name="Chen Q."/>
            <person name="Ma K."/>
        </authorList>
    </citation>
    <scope>NUCLEOTIDE SEQUENCE [LARGE SCALE GENOMIC DNA]</scope>
    <source>
        <strain evidence="3 4">DSM 11164</strain>
    </source>
</reference>
<dbReference type="KEGG" id="phy:AJ81_09080"/>
<dbReference type="RefSeq" id="WP_031505354.1">
    <property type="nucleotide sequence ID" value="NC_022795.1"/>
</dbReference>
<feature type="domain" description="Glycosyl transferase family 1" evidence="1">
    <location>
        <begin position="267"/>
        <end position="437"/>
    </location>
</feature>
<name>A0A0X1KSV9_9THEM</name>
<dbReference type="InterPro" id="IPR047691">
    <property type="entry name" value="PelF-like"/>
</dbReference>
<dbReference type="SUPFAM" id="SSF53756">
    <property type="entry name" value="UDP-Glycosyltransferase/glycogen phosphorylase"/>
    <property type="match status" value="1"/>
</dbReference>
<dbReference type="STRING" id="1123384.AJ81_09080"/>